<name>A0A7J6YEN5_TRYCR</name>
<evidence type="ECO:0000313" key="3">
    <source>
        <dbReference type="Proteomes" id="UP000583944"/>
    </source>
</evidence>
<reference evidence="2 3" key="1">
    <citation type="journal article" date="2019" name="Genome Biol. Evol.">
        <title>Nanopore Sequencing Significantly Improves Genome Assembly of the Protozoan Parasite Trypanosoma cruzi.</title>
        <authorList>
            <person name="Diaz-Viraque F."/>
            <person name="Pita S."/>
            <person name="Greif G."/>
            <person name="de Souza R.C.M."/>
            <person name="Iraola G."/>
            <person name="Robello C."/>
        </authorList>
    </citation>
    <scope>NUCLEOTIDE SEQUENCE [LARGE SCALE GENOMIC DNA]</scope>
    <source>
        <strain evidence="2 3">Berenice</strain>
    </source>
</reference>
<organism evidence="2 3">
    <name type="scientific">Trypanosoma cruzi</name>
    <dbReference type="NCBI Taxonomy" id="5693"/>
    <lineage>
        <taxon>Eukaryota</taxon>
        <taxon>Discoba</taxon>
        <taxon>Euglenozoa</taxon>
        <taxon>Kinetoplastea</taxon>
        <taxon>Metakinetoplastina</taxon>
        <taxon>Trypanosomatida</taxon>
        <taxon>Trypanosomatidae</taxon>
        <taxon>Trypanosoma</taxon>
        <taxon>Schizotrypanum</taxon>
    </lineage>
</organism>
<dbReference type="Proteomes" id="UP000583944">
    <property type="component" value="Unassembled WGS sequence"/>
</dbReference>
<comment type="caution">
    <text evidence="2">The sequence shown here is derived from an EMBL/GenBank/DDBJ whole genome shotgun (WGS) entry which is preliminary data.</text>
</comment>
<evidence type="ECO:0000313" key="2">
    <source>
        <dbReference type="EMBL" id="KAF5224750.1"/>
    </source>
</evidence>
<dbReference type="VEuPathDB" id="TriTrypDB:ECC02_002054"/>
<protein>
    <submittedName>
        <fullName evidence="2">Uncharacterized protein</fullName>
    </submittedName>
</protein>
<dbReference type="EMBL" id="JABDHM010000010">
    <property type="protein sequence ID" value="KAF5224750.1"/>
    <property type="molecule type" value="Genomic_DNA"/>
</dbReference>
<keyword evidence="1" id="KW-0472">Membrane</keyword>
<evidence type="ECO:0000256" key="1">
    <source>
        <dbReference type="SAM" id="Phobius"/>
    </source>
</evidence>
<dbReference type="AlphaFoldDB" id="A0A7J6YEN5"/>
<keyword evidence="1" id="KW-1133">Transmembrane helix</keyword>
<keyword evidence="1" id="KW-0812">Transmembrane</keyword>
<accession>A0A7J6YEN5</accession>
<proteinExistence type="predicted"/>
<feature type="transmembrane region" description="Helical" evidence="1">
    <location>
        <begin position="12"/>
        <end position="34"/>
    </location>
</feature>
<sequence length="206" mass="22553">MDAGQQKTRKRLLPFLLPSTVRALHSFLVISATMDGHVSATLMCPATMSEDEIQNELCSWTLYSNKPSAMATITPPARTREGEANAFFTSNKPSPSLDTTCVLFGTKTSISCTSCSTPDLLSTACAPPQSHNIITTRRRNTVKLNTRRDMLGLCGSLSLPSLLLPPDPVTRRRLCVRGAFNAATIESIQICVRLCCWSFQSLRISQ</sequence>
<gene>
    <name evidence="2" type="ORF">ECC02_002054</name>
</gene>